<dbReference type="PANTHER" id="PTHR22957">
    <property type="entry name" value="TBC1 DOMAIN FAMILY MEMBER GTPASE-ACTIVATING PROTEIN"/>
    <property type="match status" value="1"/>
</dbReference>
<dbReference type="SUPFAM" id="SSF47923">
    <property type="entry name" value="Ypt/Rab-GAP domain of gyp1p"/>
    <property type="match status" value="1"/>
</dbReference>
<accession>A2EAQ0</accession>
<dbReference type="PANTHER" id="PTHR22957:SF27">
    <property type="entry name" value="TBC1 DOMAIN FAMILY MEMBER 13"/>
    <property type="match status" value="1"/>
</dbReference>
<dbReference type="Pfam" id="PF00566">
    <property type="entry name" value="RabGAP-TBC"/>
    <property type="match status" value="1"/>
</dbReference>
<reference evidence="2" key="2">
    <citation type="journal article" date="2007" name="Science">
        <title>Draft genome sequence of the sexually transmitted pathogen Trichomonas vaginalis.</title>
        <authorList>
            <person name="Carlton J.M."/>
            <person name="Hirt R.P."/>
            <person name="Silva J.C."/>
            <person name="Delcher A.L."/>
            <person name="Schatz M."/>
            <person name="Zhao Q."/>
            <person name="Wortman J.R."/>
            <person name="Bidwell S.L."/>
            <person name="Alsmark U.C.M."/>
            <person name="Besteiro S."/>
            <person name="Sicheritz-Ponten T."/>
            <person name="Noel C.J."/>
            <person name="Dacks J.B."/>
            <person name="Foster P.G."/>
            <person name="Simillion C."/>
            <person name="Van de Peer Y."/>
            <person name="Miranda-Saavedra D."/>
            <person name="Barton G.J."/>
            <person name="Westrop G.D."/>
            <person name="Mueller S."/>
            <person name="Dessi D."/>
            <person name="Fiori P.L."/>
            <person name="Ren Q."/>
            <person name="Paulsen I."/>
            <person name="Zhang H."/>
            <person name="Bastida-Corcuera F.D."/>
            <person name="Simoes-Barbosa A."/>
            <person name="Brown M.T."/>
            <person name="Hayes R.D."/>
            <person name="Mukherjee M."/>
            <person name="Okumura C.Y."/>
            <person name="Schneider R."/>
            <person name="Smith A.J."/>
            <person name="Vanacova S."/>
            <person name="Villalvazo M."/>
            <person name="Haas B.J."/>
            <person name="Pertea M."/>
            <person name="Feldblyum T.V."/>
            <person name="Utterback T.R."/>
            <person name="Shu C.L."/>
            <person name="Osoegawa K."/>
            <person name="de Jong P.J."/>
            <person name="Hrdy I."/>
            <person name="Horvathova L."/>
            <person name="Zubacova Z."/>
            <person name="Dolezal P."/>
            <person name="Malik S.B."/>
            <person name="Logsdon J.M. Jr."/>
            <person name="Henze K."/>
            <person name="Gupta A."/>
            <person name="Wang C.C."/>
            <person name="Dunne R.L."/>
            <person name="Upcroft J.A."/>
            <person name="Upcroft P."/>
            <person name="White O."/>
            <person name="Salzberg S.L."/>
            <person name="Tang P."/>
            <person name="Chiu C.-H."/>
            <person name="Lee Y.-S."/>
            <person name="Embley T.M."/>
            <person name="Coombs G.H."/>
            <person name="Mottram J.C."/>
            <person name="Tachezy J."/>
            <person name="Fraser-Liggett C.M."/>
            <person name="Johnson P.J."/>
        </authorList>
    </citation>
    <scope>NUCLEOTIDE SEQUENCE [LARGE SCALE GENOMIC DNA]</scope>
    <source>
        <strain evidence="2">G3</strain>
    </source>
</reference>
<keyword evidence="3" id="KW-1185">Reference proteome</keyword>
<dbReference type="GO" id="GO:0005737">
    <property type="term" value="C:cytoplasm"/>
    <property type="evidence" value="ECO:0000318"/>
    <property type="project" value="GO_Central"/>
</dbReference>
<dbReference type="Proteomes" id="UP000001542">
    <property type="component" value="Unassembled WGS sequence"/>
</dbReference>
<proteinExistence type="predicted"/>
<evidence type="ECO:0000313" key="2">
    <source>
        <dbReference type="EMBL" id="EAY10253.1"/>
    </source>
</evidence>
<dbReference type="PROSITE" id="PS50086">
    <property type="entry name" value="TBC_RABGAP"/>
    <property type="match status" value="1"/>
</dbReference>
<evidence type="ECO:0000313" key="3">
    <source>
        <dbReference type="Proteomes" id="UP000001542"/>
    </source>
</evidence>
<dbReference type="AlphaFoldDB" id="A2EAQ0"/>
<protein>
    <recommendedName>
        <fullName evidence="1">Rab-GAP TBC domain-containing protein</fullName>
    </recommendedName>
</protein>
<dbReference type="VEuPathDB" id="TrichDB:TVAGG3_0958480"/>
<evidence type="ECO:0000259" key="1">
    <source>
        <dbReference type="PROSITE" id="PS50086"/>
    </source>
</evidence>
<gene>
    <name evidence="2" type="ORF">TVAG_046750</name>
</gene>
<dbReference type="KEGG" id="tva:4768186"/>
<dbReference type="InterPro" id="IPR035969">
    <property type="entry name" value="Rab-GAP_TBC_sf"/>
</dbReference>
<dbReference type="SMR" id="A2EAQ0"/>
<dbReference type="GO" id="GO:0006886">
    <property type="term" value="P:intracellular protein transport"/>
    <property type="evidence" value="ECO:0000318"/>
    <property type="project" value="GO_Central"/>
</dbReference>
<dbReference type="EMBL" id="DS113341">
    <property type="protein sequence ID" value="EAY10253.1"/>
    <property type="molecule type" value="Genomic_DNA"/>
</dbReference>
<dbReference type="STRING" id="5722.A2EAQ0"/>
<dbReference type="VEuPathDB" id="TrichDB:TVAG_046750"/>
<dbReference type="InParanoid" id="A2EAQ0"/>
<name>A2EAQ0_TRIV3</name>
<reference evidence="2" key="1">
    <citation type="submission" date="2006-10" db="EMBL/GenBank/DDBJ databases">
        <authorList>
            <person name="Amadeo P."/>
            <person name="Zhao Q."/>
            <person name="Wortman J."/>
            <person name="Fraser-Liggett C."/>
            <person name="Carlton J."/>
        </authorList>
    </citation>
    <scope>NUCLEOTIDE SEQUENCE</scope>
    <source>
        <strain evidence="2">G3</strain>
    </source>
</reference>
<dbReference type="RefSeq" id="XP_001322476.1">
    <property type="nucleotide sequence ID" value="XM_001322441.1"/>
</dbReference>
<dbReference type="SMART" id="SM00164">
    <property type="entry name" value="TBC"/>
    <property type="match status" value="1"/>
</dbReference>
<sequence length="506" mass="58037">MIAQDTNINLCLIGEDGTTSKGLLKMQHNNGNVSLSFFPELVVDGMKGKQQTKRIAQIPDCVFQLSDFTMIEMDADDRLVVTLSGSRSHCVLYFTRDNDITHFLNYIGGKVRLKNSDCNPRVYLLEPLDSSASIVTPFLSTALPQSSNKNKAPSRVSLHKIQKPDLIFPPDFDEPVKKMSAAEYHTLFDESGCIKDGVNFPSIFYNVDVDLAVAGELWKLLLEPDDAKLPRSERERKTIENREKYTEIKRQWQATTPRQWKNYGELRDLIALLEKDLVDNENLFSHFKNPAYVQKIAFNVLLTLSYWNLDNAAYVKDLVHFLAPFLDSYICDADKDKVILHDGSQLTAEESEADIFWCFTTFYDHNNLCDLVRQSTKPLNKPLFIAIGYILDENFPDLLQLLTQKHAVSLDFLRDDVSSWFTTCYSGDDLRRLWVSVLSFSSSFQFFQCYIVSLLYTLAGSFVEMNPLNSDEFVRRFHALKKNVDLNLLLHNANQILKILQKKTLR</sequence>
<feature type="domain" description="Rab-GAP TBC" evidence="1">
    <location>
        <begin position="208"/>
        <end position="441"/>
    </location>
</feature>
<dbReference type="GO" id="GO:0005096">
    <property type="term" value="F:GTPase activator activity"/>
    <property type="evidence" value="ECO:0000318"/>
    <property type="project" value="GO_Central"/>
</dbReference>
<dbReference type="eggNOG" id="KOG2197">
    <property type="taxonomic scope" value="Eukaryota"/>
</dbReference>
<dbReference type="InterPro" id="IPR000195">
    <property type="entry name" value="Rab-GAP-TBC_dom"/>
</dbReference>
<dbReference type="OrthoDB" id="10259468at2759"/>
<organism evidence="2 3">
    <name type="scientific">Trichomonas vaginalis (strain ATCC PRA-98 / G3)</name>
    <dbReference type="NCBI Taxonomy" id="412133"/>
    <lineage>
        <taxon>Eukaryota</taxon>
        <taxon>Metamonada</taxon>
        <taxon>Parabasalia</taxon>
        <taxon>Trichomonadida</taxon>
        <taxon>Trichomonadidae</taxon>
        <taxon>Trichomonas</taxon>
    </lineage>
</organism>